<organism evidence="15 16">
    <name type="scientific">Spizellomyces punctatus (strain DAOM BR117)</name>
    <dbReference type="NCBI Taxonomy" id="645134"/>
    <lineage>
        <taxon>Eukaryota</taxon>
        <taxon>Fungi</taxon>
        <taxon>Fungi incertae sedis</taxon>
        <taxon>Chytridiomycota</taxon>
        <taxon>Chytridiomycota incertae sedis</taxon>
        <taxon>Chytridiomycetes</taxon>
        <taxon>Spizellomycetales</taxon>
        <taxon>Spizellomycetaceae</taxon>
        <taxon>Spizellomyces</taxon>
    </lineage>
</organism>
<keyword evidence="16" id="KW-1185">Reference proteome</keyword>
<dbReference type="eggNOG" id="KOG4780">
    <property type="taxonomic scope" value="Eukaryota"/>
</dbReference>
<dbReference type="RefSeq" id="XP_016612818.1">
    <property type="nucleotide sequence ID" value="XM_016748807.1"/>
</dbReference>
<evidence type="ECO:0000259" key="14">
    <source>
        <dbReference type="PROSITE" id="PS51479"/>
    </source>
</evidence>
<feature type="domain" description="RTR1-type" evidence="14">
    <location>
        <begin position="80"/>
        <end position="162"/>
    </location>
</feature>
<evidence type="ECO:0000313" key="16">
    <source>
        <dbReference type="Proteomes" id="UP000053201"/>
    </source>
</evidence>
<evidence type="ECO:0000256" key="9">
    <source>
        <dbReference type="ARBA" id="ARBA00047761"/>
    </source>
</evidence>
<dbReference type="PANTHER" id="PTHR14732:SF0">
    <property type="entry name" value="RNA POLYMERASE II SUBUNIT B1 CTD PHOSPHATASE RPAP2-RELATED"/>
    <property type="match status" value="1"/>
</dbReference>
<dbReference type="PROSITE" id="PS51479">
    <property type="entry name" value="ZF_RTR1"/>
    <property type="match status" value="1"/>
</dbReference>
<dbReference type="STRING" id="645134.A0A0L0HV80"/>
<evidence type="ECO:0000256" key="6">
    <source>
        <dbReference type="ARBA" id="ARBA00022833"/>
    </source>
</evidence>
<gene>
    <name evidence="15" type="ORF">SPPG_00483</name>
</gene>
<evidence type="ECO:0000313" key="15">
    <source>
        <dbReference type="EMBL" id="KND04779.1"/>
    </source>
</evidence>
<keyword evidence="3 12" id="KW-0479">Metal-binding</keyword>
<feature type="compositionally biased region" description="Low complexity" evidence="13">
    <location>
        <begin position="19"/>
        <end position="31"/>
    </location>
</feature>
<evidence type="ECO:0000256" key="5">
    <source>
        <dbReference type="ARBA" id="ARBA00022801"/>
    </source>
</evidence>
<name>A0A0L0HV80_SPIPD</name>
<comment type="subcellular location">
    <subcellularLocation>
        <location evidence="1 12">Nucleus</location>
    </subcellularLocation>
</comment>
<keyword evidence="7 12" id="KW-0904">Protein phosphatase</keyword>
<proteinExistence type="inferred from homology"/>
<keyword evidence="5 12" id="KW-0378">Hydrolase</keyword>
<dbReference type="Gene3D" id="1.25.40.820">
    <property type="match status" value="1"/>
</dbReference>
<dbReference type="GO" id="GO:0005737">
    <property type="term" value="C:cytoplasm"/>
    <property type="evidence" value="ECO:0007669"/>
    <property type="project" value="TreeGrafter"/>
</dbReference>
<dbReference type="PANTHER" id="PTHR14732">
    <property type="entry name" value="RNA POLYMERASE II SUBUNIT B1 CTD PHOSPHATASE RPAP2-RELATED"/>
    <property type="match status" value="1"/>
</dbReference>
<evidence type="ECO:0000256" key="3">
    <source>
        <dbReference type="ARBA" id="ARBA00022723"/>
    </source>
</evidence>
<dbReference type="InParanoid" id="A0A0L0HV80"/>
<comment type="catalytic activity">
    <reaction evidence="10 12">
        <text>O-phospho-L-threonyl-[protein] + H2O = L-threonyl-[protein] + phosphate</text>
        <dbReference type="Rhea" id="RHEA:47004"/>
        <dbReference type="Rhea" id="RHEA-COMP:11060"/>
        <dbReference type="Rhea" id="RHEA-COMP:11605"/>
        <dbReference type="ChEBI" id="CHEBI:15377"/>
        <dbReference type="ChEBI" id="CHEBI:30013"/>
        <dbReference type="ChEBI" id="CHEBI:43474"/>
        <dbReference type="ChEBI" id="CHEBI:61977"/>
        <dbReference type="EC" id="3.1.3.16"/>
    </reaction>
</comment>
<feature type="region of interest" description="Disordered" evidence="13">
    <location>
        <begin position="1"/>
        <end position="51"/>
    </location>
</feature>
<keyword evidence="6 12" id="KW-0862">Zinc</keyword>
<dbReference type="Proteomes" id="UP000053201">
    <property type="component" value="Unassembled WGS sequence"/>
</dbReference>
<evidence type="ECO:0000256" key="13">
    <source>
        <dbReference type="SAM" id="MobiDB-lite"/>
    </source>
</evidence>
<dbReference type="OrthoDB" id="2590500at2759"/>
<comment type="function">
    <text evidence="12">Putative RNA polymerase II subunit B1 C-terminal domain (CTD) phosphatase involved in RNA polymerase II transcription regulation.</text>
</comment>
<protein>
    <recommendedName>
        <fullName evidence="12">RNA polymerase II subunit B1 CTD phosphatase RPAP2 homolog</fullName>
        <ecNumber evidence="12">3.1.3.16</ecNumber>
    </recommendedName>
</protein>
<dbReference type="InterPro" id="IPR007308">
    <property type="entry name" value="Rtr1/RPAP2_dom"/>
</dbReference>
<dbReference type="EMBL" id="KQ257450">
    <property type="protein sequence ID" value="KND04779.1"/>
    <property type="molecule type" value="Genomic_DNA"/>
</dbReference>
<dbReference type="GeneID" id="27684205"/>
<dbReference type="GO" id="GO:0008270">
    <property type="term" value="F:zinc ion binding"/>
    <property type="evidence" value="ECO:0007669"/>
    <property type="project" value="UniProtKB-KW"/>
</dbReference>
<dbReference type="GO" id="GO:0043175">
    <property type="term" value="F:RNA polymerase core enzyme binding"/>
    <property type="evidence" value="ECO:0007669"/>
    <property type="project" value="UniProtKB-UniRule"/>
</dbReference>
<evidence type="ECO:0000256" key="11">
    <source>
        <dbReference type="PROSITE-ProRule" id="PRU00812"/>
    </source>
</evidence>
<reference evidence="15 16" key="1">
    <citation type="submission" date="2009-08" db="EMBL/GenBank/DDBJ databases">
        <title>The Genome Sequence of Spizellomyces punctatus strain DAOM BR117.</title>
        <authorList>
            <consortium name="The Broad Institute Genome Sequencing Platform"/>
            <person name="Russ C."/>
            <person name="Cuomo C."/>
            <person name="Shea T."/>
            <person name="Young S.K."/>
            <person name="Zeng Q."/>
            <person name="Koehrsen M."/>
            <person name="Haas B."/>
            <person name="Borodovsky M."/>
            <person name="Guigo R."/>
            <person name="Alvarado L."/>
            <person name="Berlin A."/>
            <person name="Bochicchio J."/>
            <person name="Borenstein D."/>
            <person name="Chapman S."/>
            <person name="Chen Z."/>
            <person name="Engels R."/>
            <person name="Freedman E."/>
            <person name="Gellesch M."/>
            <person name="Goldberg J."/>
            <person name="Griggs A."/>
            <person name="Gujja S."/>
            <person name="Heiman D."/>
            <person name="Hepburn T."/>
            <person name="Howarth C."/>
            <person name="Jen D."/>
            <person name="Larson L."/>
            <person name="Lewis B."/>
            <person name="Mehta T."/>
            <person name="Park D."/>
            <person name="Pearson M."/>
            <person name="Roberts A."/>
            <person name="Saif S."/>
            <person name="Shenoy N."/>
            <person name="Sisk P."/>
            <person name="Stolte C."/>
            <person name="Sykes S."/>
            <person name="Thomson T."/>
            <person name="Walk T."/>
            <person name="White J."/>
            <person name="Yandava C."/>
            <person name="Burger G."/>
            <person name="Gray M.W."/>
            <person name="Holland P.W.H."/>
            <person name="King N."/>
            <person name="Lang F.B.F."/>
            <person name="Roger A.J."/>
            <person name="Ruiz-Trillo I."/>
            <person name="Lander E."/>
            <person name="Nusbaum C."/>
        </authorList>
    </citation>
    <scope>NUCLEOTIDE SEQUENCE [LARGE SCALE GENOMIC DNA]</scope>
    <source>
        <strain evidence="15 16">DAOM BR117</strain>
    </source>
</reference>
<accession>A0A0L0HV80</accession>
<keyword evidence="8 12" id="KW-0539">Nucleus</keyword>
<dbReference type="GO" id="GO:0005634">
    <property type="term" value="C:nucleus"/>
    <property type="evidence" value="ECO:0007669"/>
    <property type="project" value="UniProtKB-SubCell"/>
</dbReference>
<evidence type="ECO:0000256" key="7">
    <source>
        <dbReference type="ARBA" id="ARBA00022912"/>
    </source>
</evidence>
<comment type="catalytic activity">
    <reaction evidence="9 12">
        <text>O-phospho-L-seryl-[protein] + H2O = L-seryl-[protein] + phosphate</text>
        <dbReference type="Rhea" id="RHEA:20629"/>
        <dbReference type="Rhea" id="RHEA-COMP:9863"/>
        <dbReference type="Rhea" id="RHEA-COMP:11604"/>
        <dbReference type="ChEBI" id="CHEBI:15377"/>
        <dbReference type="ChEBI" id="CHEBI:29999"/>
        <dbReference type="ChEBI" id="CHEBI:43474"/>
        <dbReference type="ChEBI" id="CHEBI:83421"/>
        <dbReference type="EC" id="3.1.3.16"/>
    </reaction>
</comment>
<feature type="region of interest" description="Disordered" evidence="13">
    <location>
        <begin position="314"/>
        <end position="339"/>
    </location>
</feature>
<evidence type="ECO:0000256" key="12">
    <source>
        <dbReference type="RuleBase" id="RU367080"/>
    </source>
</evidence>
<dbReference type="VEuPathDB" id="FungiDB:SPPG_00483"/>
<sequence length="521" mass="58808">MHKPHTPSPLSNPQNVVTAPRPSRRAPGPRAARPRKKKELTDRQKSIAKSAATRAEWDKRVFEWQQRLFDGAVDLDLLVEAAKYLTPTDYTDIVTERVSDKTCGYPLCDQAVADIKGRYRISRAEQKVYDVTELKRFCSSTCFAASQFFKAQLVEEPVYMRNFESMPPVEVIPTGYTLSEFRQQRVSKSAPSTTSPKTLRTNYVHTLLQRLPNMSAPTIVVKEKTIEPPTPPTPPADIGPQHDAIEGFHVQFRKDKKGRPSTMVLKERLDGSSITPEPINDTQHIESQTNEQSLGDGITHLENKLQDLVLTDHDIPIASPNGPPRHHTKGPAAPHRPPTRIFSSETVIESPLLSPPHSPLGPDTTEQTPQIWLHPKPIGKMVSLSLFGNVWTLLGRMVTDRTRGWVRGESWGPVVEDERMTIRKGIFMEKMLATYALFRREYHITVPITDDLSGLVDTLYLSETMAVPSHAEQWVLTIIFIKVLSRRLVLLAQEVENKWKDMLEPSGVSEEELNVFVQLFG</sequence>
<comment type="similarity">
    <text evidence="2 11 12">Belongs to the RPAP2 family.</text>
</comment>
<keyword evidence="4 12" id="KW-0863">Zinc-finger</keyword>
<dbReference type="OMA" id="TELANYC"/>
<dbReference type="InterPro" id="IPR038534">
    <property type="entry name" value="Rtr1/RPAP2_sf"/>
</dbReference>
<evidence type="ECO:0000256" key="10">
    <source>
        <dbReference type="ARBA" id="ARBA00048336"/>
    </source>
</evidence>
<dbReference type="EC" id="3.1.3.16" evidence="12"/>
<dbReference type="GO" id="GO:0008420">
    <property type="term" value="F:RNA polymerase II CTD heptapeptide repeat phosphatase activity"/>
    <property type="evidence" value="ECO:0007669"/>
    <property type="project" value="UniProtKB-UniRule"/>
</dbReference>
<dbReference type="AlphaFoldDB" id="A0A0L0HV80"/>
<evidence type="ECO:0000256" key="1">
    <source>
        <dbReference type="ARBA" id="ARBA00004123"/>
    </source>
</evidence>
<dbReference type="Pfam" id="PF04181">
    <property type="entry name" value="RPAP2_Rtr1"/>
    <property type="match status" value="1"/>
</dbReference>
<feature type="compositionally biased region" description="Polar residues" evidence="13">
    <location>
        <begin position="8"/>
        <end position="17"/>
    </location>
</feature>
<evidence type="ECO:0000256" key="4">
    <source>
        <dbReference type="ARBA" id="ARBA00022771"/>
    </source>
</evidence>
<dbReference type="InterPro" id="IPR039693">
    <property type="entry name" value="Rtr1/RPAP2"/>
</dbReference>
<evidence type="ECO:0000256" key="2">
    <source>
        <dbReference type="ARBA" id="ARBA00005676"/>
    </source>
</evidence>
<evidence type="ECO:0000256" key="8">
    <source>
        <dbReference type="ARBA" id="ARBA00023242"/>
    </source>
</evidence>